<dbReference type="CDD" id="cd00170">
    <property type="entry name" value="SEC14"/>
    <property type="match status" value="1"/>
</dbReference>
<keyword evidence="3" id="KW-1185">Reference proteome</keyword>
<comment type="caution">
    <text evidence="2">The sequence shown here is derived from an EMBL/GenBank/DDBJ whole genome shotgun (WGS) entry which is preliminary data.</text>
</comment>
<gene>
    <name evidence="2" type="ORF">AFUS01_LOCUS6460</name>
</gene>
<dbReference type="Proteomes" id="UP000708208">
    <property type="component" value="Unassembled WGS sequence"/>
</dbReference>
<dbReference type="AlphaFoldDB" id="A0A8J2JCD2"/>
<proteinExistence type="predicted"/>
<dbReference type="OrthoDB" id="6416797at2759"/>
<organism evidence="2 3">
    <name type="scientific">Allacma fusca</name>
    <dbReference type="NCBI Taxonomy" id="39272"/>
    <lineage>
        <taxon>Eukaryota</taxon>
        <taxon>Metazoa</taxon>
        <taxon>Ecdysozoa</taxon>
        <taxon>Arthropoda</taxon>
        <taxon>Hexapoda</taxon>
        <taxon>Collembola</taxon>
        <taxon>Symphypleona</taxon>
        <taxon>Sminthuridae</taxon>
        <taxon>Allacma</taxon>
    </lineage>
</organism>
<reference evidence="2" key="1">
    <citation type="submission" date="2021-06" db="EMBL/GenBank/DDBJ databases">
        <authorList>
            <person name="Hodson N. C."/>
            <person name="Mongue J. A."/>
            <person name="Jaron S. K."/>
        </authorList>
    </citation>
    <scope>NUCLEOTIDE SEQUENCE</scope>
</reference>
<evidence type="ECO:0000313" key="2">
    <source>
        <dbReference type="EMBL" id="CAG7716981.1"/>
    </source>
</evidence>
<dbReference type="EMBL" id="CAJVCH010042592">
    <property type="protein sequence ID" value="CAG7716981.1"/>
    <property type="molecule type" value="Genomic_DNA"/>
</dbReference>
<dbReference type="Pfam" id="PF00650">
    <property type="entry name" value="CRAL_TRIO"/>
    <property type="match status" value="1"/>
</dbReference>
<dbReference type="GO" id="GO:0005737">
    <property type="term" value="C:cytoplasm"/>
    <property type="evidence" value="ECO:0007669"/>
    <property type="project" value="TreeGrafter"/>
</dbReference>
<protein>
    <recommendedName>
        <fullName evidence="1">CRAL-TRIO domain-containing protein</fullName>
    </recommendedName>
</protein>
<dbReference type="PANTHER" id="PTHR23324">
    <property type="entry name" value="SEC14 RELATED PROTEIN"/>
    <property type="match status" value="1"/>
</dbReference>
<name>A0A8J2JCD2_9HEXA</name>
<evidence type="ECO:0000259" key="1">
    <source>
        <dbReference type="Pfam" id="PF00650"/>
    </source>
</evidence>
<dbReference type="PANTHER" id="PTHR23324:SF83">
    <property type="entry name" value="SEC14-LIKE PROTEIN 2"/>
    <property type="match status" value="1"/>
</dbReference>
<dbReference type="InterPro" id="IPR001251">
    <property type="entry name" value="CRAL-TRIO_dom"/>
</dbReference>
<accession>A0A8J2JCD2</accession>
<feature type="domain" description="CRAL-TRIO" evidence="1">
    <location>
        <begin position="86"/>
        <end position="220"/>
    </location>
</feature>
<sequence length="257" mass="29558">MDSGKISGNYPTTEEIAIQSLRGLIPDIISNNERFNSNFYLLQWLKAQDLNPEKTETMIRNSVQWRQDNQIESGWKDETFLEFSEKYGFVCGVDKDRCPVVFFQLGGKDFRKGISTYGKKGWVLYWAKHYAQVEDLIFTHNKDKNDDTHRINYDSSKEITLIVDSKGFSAFQLTSLDVLRLGVVNATNITHYFPALVSLTIFVNMNTVFKGAFKVLKPILEVPYLTMEFYGSDEVLNRRIFKNLQIVRVTGAAKGDF</sequence>
<evidence type="ECO:0000313" key="3">
    <source>
        <dbReference type="Proteomes" id="UP000708208"/>
    </source>
</evidence>
<dbReference type="InterPro" id="IPR051064">
    <property type="entry name" value="SEC14/CRAL-TRIO_domain"/>
</dbReference>